<evidence type="ECO:0000313" key="2">
    <source>
        <dbReference type="Proteomes" id="UP000887565"/>
    </source>
</evidence>
<accession>A0A915JUE2</accession>
<dbReference type="AlphaFoldDB" id="A0A915JUE2"/>
<dbReference type="WBParaSite" id="nRc.2.0.1.t29975-RA">
    <property type="protein sequence ID" value="nRc.2.0.1.t29975-RA"/>
    <property type="gene ID" value="nRc.2.0.1.g29975"/>
</dbReference>
<evidence type="ECO:0000313" key="3">
    <source>
        <dbReference type="WBParaSite" id="nRc.2.0.1.t29975-RA"/>
    </source>
</evidence>
<proteinExistence type="predicted"/>
<reference evidence="3" key="1">
    <citation type="submission" date="2022-11" db="UniProtKB">
        <authorList>
            <consortium name="WormBaseParasite"/>
        </authorList>
    </citation>
    <scope>IDENTIFICATION</scope>
</reference>
<feature type="signal peptide" evidence="1">
    <location>
        <begin position="1"/>
        <end position="24"/>
    </location>
</feature>
<evidence type="ECO:0000256" key="1">
    <source>
        <dbReference type="SAM" id="SignalP"/>
    </source>
</evidence>
<keyword evidence="2" id="KW-1185">Reference proteome</keyword>
<feature type="chain" id="PRO_5037042332" evidence="1">
    <location>
        <begin position="25"/>
        <end position="131"/>
    </location>
</feature>
<keyword evidence="1" id="KW-0732">Signal</keyword>
<sequence length="131" mass="14685">MAAYDWSLLYCGVVIMASYGLCSACVNADGQFAGDCWFVAGQAENVVKQFRLRADRVQNCVDIPVCQKIGADDTLIASVIVENYLLDHMFIQSGFHSDYYWAVGIDNGAVGYFYFTTYWELERLLVEGAFD</sequence>
<organism evidence="2 3">
    <name type="scientific">Romanomermis culicivorax</name>
    <name type="common">Nematode worm</name>
    <dbReference type="NCBI Taxonomy" id="13658"/>
    <lineage>
        <taxon>Eukaryota</taxon>
        <taxon>Metazoa</taxon>
        <taxon>Ecdysozoa</taxon>
        <taxon>Nematoda</taxon>
        <taxon>Enoplea</taxon>
        <taxon>Dorylaimia</taxon>
        <taxon>Mermithida</taxon>
        <taxon>Mermithoidea</taxon>
        <taxon>Mermithidae</taxon>
        <taxon>Romanomermis</taxon>
    </lineage>
</organism>
<protein>
    <submittedName>
        <fullName evidence="3">Uncharacterized protein</fullName>
    </submittedName>
</protein>
<dbReference type="Proteomes" id="UP000887565">
    <property type="component" value="Unplaced"/>
</dbReference>
<name>A0A915JUE2_ROMCU</name>